<proteinExistence type="predicted"/>
<evidence type="ECO:0000313" key="1">
    <source>
        <dbReference type="EMBL" id="KAI3755124.1"/>
    </source>
</evidence>
<name>A0ACB9E838_9ASTR</name>
<reference evidence="1 2" key="2">
    <citation type="journal article" date="2022" name="Mol. Ecol. Resour.">
        <title>The genomes of chicory, endive, great burdock and yacon provide insights into Asteraceae paleo-polyploidization history and plant inulin production.</title>
        <authorList>
            <person name="Fan W."/>
            <person name="Wang S."/>
            <person name="Wang H."/>
            <person name="Wang A."/>
            <person name="Jiang F."/>
            <person name="Liu H."/>
            <person name="Zhao H."/>
            <person name="Xu D."/>
            <person name="Zhang Y."/>
        </authorList>
    </citation>
    <scope>NUCLEOTIDE SEQUENCE [LARGE SCALE GENOMIC DNA]</scope>
    <source>
        <strain evidence="2">cv. Yunnan</strain>
        <tissue evidence="1">Leaves</tissue>
    </source>
</reference>
<gene>
    <name evidence="1" type="ORF">L1987_54919</name>
</gene>
<keyword evidence="2" id="KW-1185">Reference proteome</keyword>
<dbReference type="EMBL" id="CM042035">
    <property type="protein sequence ID" value="KAI3755124.1"/>
    <property type="molecule type" value="Genomic_DNA"/>
</dbReference>
<accession>A0ACB9E838</accession>
<reference evidence="2" key="1">
    <citation type="journal article" date="2022" name="Mol. Ecol. Resour.">
        <title>The genomes of chicory, endive, great burdock and yacon provide insights into Asteraceae palaeo-polyploidization history and plant inulin production.</title>
        <authorList>
            <person name="Fan W."/>
            <person name="Wang S."/>
            <person name="Wang H."/>
            <person name="Wang A."/>
            <person name="Jiang F."/>
            <person name="Liu H."/>
            <person name="Zhao H."/>
            <person name="Xu D."/>
            <person name="Zhang Y."/>
        </authorList>
    </citation>
    <scope>NUCLEOTIDE SEQUENCE [LARGE SCALE GENOMIC DNA]</scope>
    <source>
        <strain evidence="2">cv. Yunnan</strain>
    </source>
</reference>
<organism evidence="1 2">
    <name type="scientific">Smallanthus sonchifolius</name>
    <dbReference type="NCBI Taxonomy" id="185202"/>
    <lineage>
        <taxon>Eukaryota</taxon>
        <taxon>Viridiplantae</taxon>
        <taxon>Streptophyta</taxon>
        <taxon>Embryophyta</taxon>
        <taxon>Tracheophyta</taxon>
        <taxon>Spermatophyta</taxon>
        <taxon>Magnoliopsida</taxon>
        <taxon>eudicotyledons</taxon>
        <taxon>Gunneridae</taxon>
        <taxon>Pentapetalae</taxon>
        <taxon>asterids</taxon>
        <taxon>campanulids</taxon>
        <taxon>Asterales</taxon>
        <taxon>Asteraceae</taxon>
        <taxon>Asteroideae</taxon>
        <taxon>Heliantheae alliance</taxon>
        <taxon>Millerieae</taxon>
        <taxon>Smallanthus</taxon>
    </lineage>
</organism>
<protein>
    <submittedName>
        <fullName evidence="1">Uncharacterized protein</fullName>
    </submittedName>
</protein>
<dbReference type="Proteomes" id="UP001056120">
    <property type="component" value="Linkage Group LG18"/>
</dbReference>
<evidence type="ECO:0000313" key="2">
    <source>
        <dbReference type="Proteomes" id="UP001056120"/>
    </source>
</evidence>
<comment type="caution">
    <text evidence="1">The sequence shown here is derived from an EMBL/GenBank/DDBJ whole genome shotgun (WGS) entry which is preliminary data.</text>
</comment>
<sequence length="110" mass="12598">MLDLLLQSENVVKECEEEAGIPRCIFIRYYLRRKTCGKLFQLQAMMEINVYKSKPWILAVCSTCGDIEDKQPNYAIRKCARVQLIKNGKNIASCVPNDGCLNYNKENVCS</sequence>